<evidence type="ECO:0000256" key="5">
    <source>
        <dbReference type="ARBA" id="ARBA00023136"/>
    </source>
</evidence>
<dbReference type="AlphaFoldDB" id="A0A6M3HUJ2"/>
<keyword evidence="5 6" id="KW-0472">Membrane</keyword>
<keyword evidence="9" id="KW-1185">Reference proteome</keyword>
<sequence length="298" mass="34245">MSEVKKDEYIEISLTKIIIAIFKNVKTFLLVFLLGVILSVLCVLIYKPKYDYEQIIQPPFYLSEQGEVRILDGVRLDIILNNILASIQHTDPNNKLLNNIEISVASKNSNENYEKGDTKINLFSLIVSAPLDSKEEVERLYNLLMKDFSESVAVKRQVQVWRDNTQKNIEANNEYITRYGELIKQNQDYLKELSSQKRLSGIDGQTLLSSYVNRIEGYQKQIFSLVDSQKALKLQLDSLQPEVTKFGDIDYEKNSKFSKLQILVLGVLLSIFLGLFGVFVKVIIKRAIIEYRNSETIS</sequence>
<keyword evidence="4 6" id="KW-1133">Transmembrane helix</keyword>
<dbReference type="Pfam" id="PF02706">
    <property type="entry name" value="Wzz"/>
    <property type="match status" value="1"/>
</dbReference>
<name>A0A6M3HUJ2_9GAMM</name>
<dbReference type="KEGG" id="afri:E3E15_05705"/>
<organism evidence="8 9">
    <name type="scientific">Allofrancisella frigidaquae</name>
    <dbReference type="NCBI Taxonomy" id="1085644"/>
    <lineage>
        <taxon>Bacteria</taxon>
        <taxon>Pseudomonadati</taxon>
        <taxon>Pseudomonadota</taxon>
        <taxon>Gammaproteobacteria</taxon>
        <taxon>Thiotrichales</taxon>
        <taxon>Francisellaceae</taxon>
        <taxon>Allofrancisella</taxon>
    </lineage>
</organism>
<dbReference type="InterPro" id="IPR003856">
    <property type="entry name" value="LPS_length_determ_N"/>
</dbReference>
<keyword evidence="3 6" id="KW-0812">Transmembrane</keyword>
<reference evidence="8 9" key="1">
    <citation type="submission" date="2019-03" db="EMBL/GenBank/DDBJ databases">
        <title>Complete Genome Sequence of Allofrancisella frigidaquae Strain SYSU 10HL1970 Isolated from Water-Cooling Systems in China.</title>
        <authorList>
            <person name="Ohrman C."/>
            <person name="Uneklint I."/>
            <person name="Sjodin A."/>
        </authorList>
    </citation>
    <scope>NUCLEOTIDE SEQUENCE [LARGE SCALE GENOMIC DNA]</scope>
    <source>
        <strain evidence="8 9">SYSU 10HL1970</strain>
    </source>
</reference>
<feature type="transmembrane region" description="Helical" evidence="6">
    <location>
        <begin position="27"/>
        <end position="46"/>
    </location>
</feature>
<evidence type="ECO:0000256" key="4">
    <source>
        <dbReference type="ARBA" id="ARBA00022989"/>
    </source>
</evidence>
<accession>A0A6M3HUJ2</accession>
<keyword evidence="2" id="KW-1003">Cell membrane</keyword>
<gene>
    <name evidence="8" type="ORF">E3E15_05705</name>
</gene>
<evidence type="ECO:0000256" key="2">
    <source>
        <dbReference type="ARBA" id="ARBA00022475"/>
    </source>
</evidence>
<evidence type="ECO:0000256" key="1">
    <source>
        <dbReference type="ARBA" id="ARBA00004651"/>
    </source>
</evidence>
<feature type="transmembrane region" description="Helical" evidence="6">
    <location>
        <begin position="262"/>
        <end position="284"/>
    </location>
</feature>
<evidence type="ECO:0000313" key="8">
    <source>
        <dbReference type="EMBL" id="QIV94869.1"/>
    </source>
</evidence>
<protein>
    <recommendedName>
        <fullName evidence="7">Polysaccharide chain length determinant N-terminal domain-containing protein</fullName>
    </recommendedName>
</protein>
<evidence type="ECO:0000256" key="6">
    <source>
        <dbReference type="SAM" id="Phobius"/>
    </source>
</evidence>
<evidence type="ECO:0000313" key="9">
    <source>
        <dbReference type="Proteomes" id="UP000503320"/>
    </source>
</evidence>
<dbReference type="EMBL" id="CP038017">
    <property type="protein sequence ID" value="QIV94869.1"/>
    <property type="molecule type" value="Genomic_DNA"/>
</dbReference>
<dbReference type="Proteomes" id="UP000503320">
    <property type="component" value="Chromosome"/>
</dbReference>
<evidence type="ECO:0000256" key="3">
    <source>
        <dbReference type="ARBA" id="ARBA00022692"/>
    </source>
</evidence>
<proteinExistence type="predicted"/>
<dbReference type="RefSeq" id="WP_172106938.1">
    <property type="nucleotide sequence ID" value="NZ_CP038017.1"/>
</dbReference>
<feature type="domain" description="Polysaccharide chain length determinant N-terminal" evidence="7">
    <location>
        <begin position="11"/>
        <end position="64"/>
    </location>
</feature>
<comment type="subcellular location">
    <subcellularLocation>
        <location evidence="1">Cell membrane</location>
        <topology evidence="1">Multi-pass membrane protein</topology>
    </subcellularLocation>
</comment>
<evidence type="ECO:0000259" key="7">
    <source>
        <dbReference type="Pfam" id="PF02706"/>
    </source>
</evidence>
<dbReference type="GO" id="GO:0005886">
    <property type="term" value="C:plasma membrane"/>
    <property type="evidence" value="ECO:0007669"/>
    <property type="project" value="UniProtKB-SubCell"/>
</dbReference>